<evidence type="ECO:0000313" key="2">
    <source>
        <dbReference type="EMBL" id="QIG44014.1"/>
    </source>
</evidence>
<evidence type="ECO:0000313" key="3">
    <source>
        <dbReference type="Proteomes" id="UP000502996"/>
    </source>
</evidence>
<dbReference type="RefSeq" id="WP_165234627.1">
    <property type="nucleotide sequence ID" value="NZ_CP049257.1"/>
</dbReference>
<dbReference type="EMBL" id="CP049257">
    <property type="protein sequence ID" value="QIG44014.1"/>
    <property type="molecule type" value="Genomic_DNA"/>
</dbReference>
<gene>
    <name evidence="2" type="ORF">G5V58_15620</name>
</gene>
<dbReference type="Proteomes" id="UP000502996">
    <property type="component" value="Chromosome"/>
</dbReference>
<accession>A0A6G6WFK5</accession>
<reference evidence="2 3" key="1">
    <citation type="submission" date="2020-02" db="EMBL/GenBank/DDBJ databases">
        <title>Full genome sequence of Nocardioides sp. R-3366.</title>
        <authorList>
            <person name="Im W.-T."/>
        </authorList>
    </citation>
    <scope>NUCLEOTIDE SEQUENCE [LARGE SCALE GENOMIC DNA]</scope>
    <source>
        <strain evidence="2 3">R-3366</strain>
    </source>
</reference>
<dbReference type="AlphaFoldDB" id="A0A6G6WFK5"/>
<dbReference type="KEGG" id="nano:G5V58_15620"/>
<organism evidence="2 3">
    <name type="scientific">Nocardioides anomalus</name>
    <dbReference type="NCBI Taxonomy" id="2712223"/>
    <lineage>
        <taxon>Bacteria</taxon>
        <taxon>Bacillati</taxon>
        <taxon>Actinomycetota</taxon>
        <taxon>Actinomycetes</taxon>
        <taxon>Propionibacteriales</taxon>
        <taxon>Nocardioidaceae</taxon>
        <taxon>Nocardioides</taxon>
    </lineage>
</organism>
<keyword evidence="1" id="KW-0732">Signal</keyword>
<name>A0A6G6WFK5_9ACTN</name>
<keyword evidence="3" id="KW-1185">Reference proteome</keyword>
<feature type="chain" id="PRO_5038993433" evidence="1">
    <location>
        <begin position="22"/>
        <end position="233"/>
    </location>
</feature>
<feature type="signal peptide" evidence="1">
    <location>
        <begin position="1"/>
        <end position="21"/>
    </location>
</feature>
<sequence length="233" mass="25403">MRRLGPVLVAGLLLLTGAASAPVGSAAPPAGFAWRVLTSGPERFAVATEGRGVTITGLAPTGVVPPFWNRRQVLVPRGARPARDQTVCATWVRETNWSNQQGLAVRVSRPHGGPLRALTLTKNVFGHATWWINLLSWRGQEFTTLGQFDMSGVVSQDGERVRAFPWRICLRAEGERLGFKVWLPRREPEPAWDDPGHTAWVSAPERSGLAGWYAGHLAPGDQLRYADLGVTAD</sequence>
<protein>
    <submittedName>
        <fullName evidence="2">Uncharacterized protein</fullName>
    </submittedName>
</protein>
<evidence type="ECO:0000256" key="1">
    <source>
        <dbReference type="SAM" id="SignalP"/>
    </source>
</evidence>
<proteinExistence type="predicted"/>